<evidence type="ECO:0000256" key="2">
    <source>
        <dbReference type="ARBA" id="ARBA00093774"/>
    </source>
</evidence>
<reference evidence="4 5" key="1">
    <citation type="submission" date="2020-01" db="EMBL/GenBank/DDBJ databases">
        <title>Investigation of new actinobacteria for the biodesulphurisation of diesel fuel.</title>
        <authorList>
            <person name="Athi Narayanan S.M."/>
        </authorList>
    </citation>
    <scope>NUCLEOTIDE SEQUENCE [LARGE SCALE GENOMIC DNA]</scope>
    <source>
        <strain evidence="4 5">213E</strain>
    </source>
</reference>
<gene>
    <name evidence="4" type="ORF">GYA93_22685</name>
</gene>
<protein>
    <recommendedName>
        <fullName evidence="3">Low molecular weight antigen MTB12-like C-terminal domain-containing protein</fullName>
    </recommendedName>
</protein>
<comment type="caution">
    <text evidence="4">The sequence shown here is derived from an EMBL/GenBank/DDBJ whole genome shotgun (WGS) entry which is preliminary data.</text>
</comment>
<evidence type="ECO:0000313" key="5">
    <source>
        <dbReference type="Proteomes" id="UP000466307"/>
    </source>
</evidence>
<organism evidence="4 5">
    <name type="scientific">Gordonia desulfuricans</name>
    <dbReference type="NCBI Taxonomy" id="89051"/>
    <lineage>
        <taxon>Bacteria</taxon>
        <taxon>Bacillati</taxon>
        <taxon>Actinomycetota</taxon>
        <taxon>Actinomycetes</taxon>
        <taxon>Mycobacteriales</taxon>
        <taxon>Gordoniaceae</taxon>
        <taxon>Gordonia</taxon>
    </lineage>
</organism>
<sequence>APAAQAPATQAPAQAAAPVALSPAQLTTKVKLIMNTGASRSARIAELQGGARALTTVDTVARLLAAYPNSGFSYQVVGPVSVSGTTMNARLQMSLVGNGSRYRDLSWVWMDGAWRLSNQSVCTIAAYASIPCAVA</sequence>
<name>A0A7K3LVN8_9ACTN</name>
<evidence type="ECO:0000256" key="1">
    <source>
        <dbReference type="ARBA" id="ARBA00022729"/>
    </source>
</evidence>
<accession>A0A7K3LVN8</accession>
<dbReference type="InterPro" id="IPR058644">
    <property type="entry name" value="Mtb12-like_C"/>
</dbReference>
<feature type="non-terminal residue" evidence="4">
    <location>
        <position position="1"/>
    </location>
</feature>
<dbReference type="Proteomes" id="UP000466307">
    <property type="component" value="Unassembled WGS sequence"/>
</dbReference>
<dbReference type="Pfam" id="PF26580">
    <property type="entry name" value="Mtb12_C"/>
    <property type="match status" value="1"/>
</dbReference>
<dbReference type="EMBL" id="JAADZU010000114">
    <property type="protein sequence ID" value="NDK92343.1"/>
    <property type="molecule type" value="Genomic_DNA"/>
</dbReference>
<keyword evidence="1" id="KW-0732">Signal</keyword>
<keyword evidence="5" id="KW-1185">Reference proteome</keyword>
<dbReference type="AlphaFoldDB" id="A0A7K3LVN8"/>
<feature type="domain" description="Low molecular weight antigen MTB12-like C-terminal" evidence="3">
    <location>
        <begin position="21"/>
        <end position="132"/>
    </location>
</feature>
<evidence type="ECO:0000259" key="3">
    <source>
        <dbReference type="Pfam" id="PF26580"/>
    </source>
</evidence>
<proteinExistence type="inferred from homology"/>
<evidence type="ECO:0000313" key="4">
    <source>
        <dbReference type="EMBL" id="NDK92343.1"/>
    </source>
</evidence>
<comment type="similarity">
    <text evidence="2">Belongs to the MTB12 family.</text>
</comment>